<dbReference type="RefSeq" id="WP_159981381.1">
    <property type="nucleotide sequence ID" value="NZ_BLIV01000016.1"/>
</dbReference>
<proteinExistence type="predicted"/>
<evidence type="ECO:0000313" key="3">
    <source>
        <dbReference type="Proteomes" id="UP000436522"/>
    </source>
</evidence>
<name>A0A640VY12_9RHOB</name>
<feature type="transmembrane region" description="Helical" evidence="1">
    <location>
        <begin position="17"/>
        <end position="35"/>
    </location>
</feature>
<protein>
    <submittedName>
        <fullName evidence="2">Uncharacterized protein</fullName>
    </submittedName>
</protein>
<dbReference type="AlphaFoldDB" id="A0A640VY12"/>
<organism evidence="2 3">
    <name type="scientific">Roseobacter cerasinus</name>
    <dbReference type="NCBI Taxonomy" id="2602289"/>
    <lineage>
        <taxon>Bacteria</taxon>
        <taxon>Pseudomonadati</taxon>
        <taxon>Pseudomonadota</taxon>
        <taxon>Alphaproteobacteria</taxon>
        <taxon>Rhodobacterales</taxon>
        <taxon>Roseobacteraceae</taxon>
        <taxon>Roseobacter</taxon>
    </lineage>
</organism>
<dbReference type="EMBL" id="BLIV01000016">
    <property type="protein sequence ID" value="GFE52572.1"/>
    <property type="molecule type" value="Genomic_DNA"/>
</dbReference>
<reference evidence="2 3" key="1">
    <citation type="submission" date="2019-12" db="EMBL/GenBank/DDBJ databases">
        <title>Roseobacter cerasinus sp. nov., isolated from seawater around aquaculture.</title>
        <authorList>
            <person name="Muramatsu S."/>
            <person name="Takabe Y."/>
            <person name="Mori K."/>
            <person name="Takaichi S."/>
            <person name="Hanada S."/>
        </authorList>
    </citation>
    <scope>NUCLEOTIDE SEQUENCE [LARGE SCALE GENOMIC DNA]</scope>
    <source>
        <strain evidence="2 3">AI77</strain>
    </source>
</reference>
<keyword evidence="1" id="KW-0472">Membrane</keyword>
<keyword evidence="3" id="KW-1185">Reference proteome</keyword>
<sequence>MTKDTLKDLEVVMSDNGVLTAVISSVITAAIIFIGGRALGLYEVVADEATASEVAKQLVTNDTLSPLLLQLMANNGEFVGPQGDQGPKGETGPVGPRWLPTGGITLVANDSGCPGGSQRIANFAAQVSRSGELYRKTIPLAEADTSWDVSRNWDGLIFTACHFK</sequence>
<keyword evidence="1" id="KW-0812">Transmembrane</keyword>
<evidence type="ECO:0000256" key="1">
    <source>
        <dbReference type="SAM" id="Phobius"/>
    </source>
</evidence>
<dbReference type="Proteomes" id="UP000436522">
    <property type="component" value="Unassembled WGS sequence"/>
</dbReference>
<keyword evidence="1" id="KW-1133">Transmembrane helix</keyword>
<gene>
    <name evidence="2" type="ORF">So717_43250</name>
</gene>
<comment type="caution">
    <text evidence="2">The sequence shown here is derived from an EMBL/GenBank/DDBJ whole genome shotgun (WGS) entry which is preliminary data.</text>
</comment>
<accession>A0A640VY12</accession>
<evidence type="ECO:0000313" key="2">
    <source>
        <dbReference type="EMBL" id="GFE52572.1"/>
    </source>
</evidence>